<evidence type="ECO:0000313" key="4">
    <source>
        <dbReference type="Proteomes" id="UP001165297"/>
    </source>
</evidence>
<evidence type="ECO:0000256" key="2">
    <source>
        <dbReference type="SAM" id="Phobius"/>
    </source>
</evidence>
<evidence type="ECO:0000256" key="1">
    <source>
        <dbReference type="SAM" id="Coils"/>
    </source>
</evidence>
<gene>
    <name evidence="3" type="ORF">LGH70_22845</name>
</gene>
<accession>A0ABS8ALR2</accession>
<keyword evidence="2" id="KW-1133">Transmembrane helix</keyword>
<sequence>MEAQPKKLEFWSKIKPNTNTKWAVWTICIGAFLSIILPALISQFYWEWPGVNFHDTGQVGDTIGGVAGPILNFVGLLVVYFSLREQAKSMAEQKTHFDMDQVRSDNENVLGTALKLLDDLKAEVEKLSDDKALSQSASTAHVNITNSLAIGFRTNLANGSLDERFLFRRAGIYEYDAVSIKGREGALKKIVSDFFKLNEVRFTRLSLLLEIFTYLIVNSKLPSSVKAMLYSMSYTLVERLIENSLGVALLFRKENKAINALIAKLIILDELLIEDKK</sequence>
<dbReference type="RefSeq" id="WP_226190437.1">
    <property type="nucleotide sequence ID" value="NZ_JAJADQ010000017.1"/>
</dbReference>
<name>A0ABS8ALR2_9BACT</name>
<evidence type="ECO:0000313" key="3">
    <source>
        <dbReference type="EMBL" id="MCB2380449.1"/>
    </source>
</evidence>
<comment type="caution">
    <text evidence="3">The sequence shown here is derived from an EMBL/GenBank/DDBJ whole genome shotgun (WGS) entry which is preliminary data.</text>
</comment>
<keyword evidence="2" id="KW-0812">Transmembrane</keyword>
<protein>
    <recommendedName>
        <fullName evidence="5">Phage abortive infection protein</fullName>
    </recommendedName>
</protein>
<reference evidence="3" key="1">
    <citation type="submission" date="2021-10" db="EMBL/GenBank/DDBJ databases">
        <authorList>
            <person name="Dean J.D."/>
            <person name="Kim M.K."/>
            <person name="Newey C.N."/>
            <person name="Stoker T.S."/>
            <person name="Thompson D.W."/>
            <person name="Grose J.H."/>
        </authorList>
    </citation>
    <scope>NUCLEOTIDE SEQUENCE</scope>
    <source>
        <strain evidence="3">BT635</strain>
    </source>
</reference>
<dbReference type="EMBL" id="JAJADQ010000017">
    <property type="protein sequence ID" value="MCB2380449.1"/>
    <property type="molecule type" value="Genomic_DNA"/>
</dbReference>
<feature type="coiled-coil region" evidence="1">
    <location>
        <begin position="110"/>
        <end position="137"/>
    </location>
</feature>
<evidence type="ECO:0008006" key="5">
    <source>
        <dbReference type="Google" id="ProtNLM"/>
    </source>
</evidence>
<keyword evidence="4" id="KW-1185">Reference proteome</keyword>
<dbReference type="Proteomes" id="UP001165297">
    <property type="component" value="Unassembled WGS sequence"/>
</dbReference>
<proteinExistence type="predicted"/>
<organism evidence="3 4">
    <name type="scientific">Hymenobacter nitidus</name>
    <dbReference type="NCBI Taxonomy" id="2880929"/>
    <lineage>
        <taxon>Bacteria</taxon>
        <taxon>Pseudomonadati</taxon>
        <taxon>Bacteroidota</taxon>
        <taxon>Cytophagia</taxon>
        <taxon>Cytophagales</taxon>
        <taxon>Hymenobacteraceae</taxon>
        <taxon>Hymenobacter</taxon>
    </lineage>
</organism>
<keyword evidence="1" id="KW-0175">Coiled coil</keyword>
<feature type="transmembrane region" description="Helical" evidence="2">
    <location>
        <begin position="66"/>
        <end position="83"/>
    </location>
</feature>
<feature type="transmembrane region" description="Helical" evidence="2">
    <location>
        <begin position="22"/>
        <end position="46"/>
    </location>
</feature>
<keyword evidence="2" id="KW-0472">Membrane</keyword>